<evidence type="ECO:0000256" key="1">
    <source>
        <dbReference type="SAM" id="MobiDB-lite"/>
    </source>
</evidence>
<name>A0ABN2NJA2_9MICO</name>
<sequence>MFSSSSYDEYKLRQAETDRRNERARHAAERKEAARPAPGSARDARREEHGRPAPRTATGWTTHPSRAA</sequence>
<feature type="compositionally biased region" description="Basic and acidic residues" evidence="1">
    <location>
        <begin position="8"/>
        <end position="34"/>
    </location>
</feature>
<accession>A0ABN2NJA2</accession>
<evidence type="ECO:0000313" key="2">
    <source>
        <dbReference type="EMBL" id="GAA1867861.1"/>
    </source>
</evidence>
<protein>
    <submittedName>
        <fullName evidence="2">Uncharacterized protein</fullName>
    </submittedName>
</protein>
<feature type="compositionally biased region" description="Basic and acidic residues" evidence="1">
    <location>
        <begin position="42"/>
        <end position="51"/>
    </location>
</feature>
<keyword evidence="3" id="KW-1185">Reference proteome</keyword>
<dbReference type="Proteomes" id="UP001501094">
    <property type="component" value="Unassembled WGS sequence"/>
</dbReference>
<comment type="caution">
    <text evidence="2">The sequence shown here is derived from an EMBL/GenBank/DDBJ whole genome shotgun (WGS) entry which is preliminary data.</text>
</comment>
<proteinExistence type="predicted"/>
<reference evidence="2 3" key="1">
    <citation type="journal article" date="2019" name="Int. J. Syst. Evol. Microbiol.">
        <title>The Global Catalogue of Microorganisms (GCM) 10K type strain sequencing project: providing services to taxonomists for standard genome sequencing and annotation.</title>
        <authorList>
            <consortium name="The Broad Institute Genomics Platform"/>
            <consortium name="The Broad Institute Genome Sequencing Center for Infectious Disease"/>
            <person name="Wu L."/>
            <person name="Ma J."/>
        </authorList>
    </citation>
    <scope>NUCLEOTIDE SEQUENCE [LARGE SCALE GENOMIC DNA]</scope>
    <source>
        <strain evidence="2 3">JCM 14326</strain>
    </source>
</reference>
<feature type="region of interest" description="Disordered" evidence="1">
    <location>
        <begin position="1"/>
        <end position="68"/>
    </location>
</feature>
<organism evidence="2 3">
    <name type="scientific">Myceligenerans crystallogenes</name>
    <dbReference type="NCBI Taxonomy" id="316335"/>
    <lineage>
        <taxon>Bacteria</taxon>
        <taxon>Bacillati</taxon>
        <taxon>Actinomycetota</taxon>
        <taxon>Actinomycetes</taxon>
        <taxon>Micrococcales</taxon>
        <taxon>Promicromonosporaceae</taxon>
        <taxon>Myceligenerans</taxon>
    </lineage>
</organism>
<dbReference type="RefSeq" id="WP_344103907.1">
    <property type="nucleotide sequence ID" value="NZ_BAAANL010000005.1"/>
</dbReference>
<gene>
    <name evidence="2" type="ORF">GCM10009751_27900</name>
</gene>
<evidence type="ECO:0000313" key="3">
    <source>
        <dbReference type="Proteomes" id="UP001501094"/>
    </source>
</evidence>
<dbReference type="EMBL" id="BAAANL010000005">
    <property type="protein sequence ID" value="GAA1867861.1"/>
    <property type="molecule type" value="Genomic_DNA"/>
</dbReference>
<feature type="compositionally biased region" description="Polar residues" evidence="1">
    <location>
        <begin position="58"/>
        <end position="68"/>
    </location>
</feature>